<dbReference type="Pfam" id="PF02543">
    <property type="entry name" value="Carbam_trans_N"/>
    <property type="match status" value="1"/>
</dbReference>
<reference evidence="2 3" key="1">
    <citation type="submission" date="2019-02" db="EMBL/GenBank/DDBJ databases">
        <authorList>
            <consortium name="Pathogen Informatics"/>
        </authorList>
    </citation>
    <scope>NUCLEOTIDE SEQUENCE [LARGE SCALE GENOMIC DNA]</scope>
    <source>
        <strain evidence="2 3">3012STDY7103891</strain>
    </source>
</reference>
<dbReference type="Gene3D" id="3.30.420.40">
    <property type="match status" value="1"/>
</dbReference>
<dbReference type="PANTHER" id="PTHR34847:SF1">
    <property type="entry name" value="NODULATION PROTEIN U"/>
    <property type="match status" value="1"/>
</dbReference>
<feature type="domain" description="Carbamoyltransferase" evidence="1">
    <location>
        <begin position="17"/>
        <end position="89"/>
    </location>
</feature>
<evidence type="ECO:0000259" key="1">
    <source>
        <dbReference type="Pfam" id="PF02543"/>
    </source>
</evidence>
<evidence type="ECO:0000313" key="3">
    <source>
        <dbReference type="Proteomes" id="UP000330809"/>
    </source>
</evidence>
<dbReference type="EMBL" id="CAACYJ010000015">
    <property type="protein sequence ID" value="VFB18364.1"/>
    <property type="molecule type" value="Genomic_DNA"/>
</dbReference>
<name>A0A449IG18_PSEFR</name>
<proteinExistence type="predicted"/>
<dbReference type="PANTHER" id="PTHR34847">
    <property type="entry name" value="NODULATION PROTEIN U"/>
    <property type="match status" value="1"/>
</dbReference>
<gene>
    <name evidence="2" type="ORF">NCTC10754_00911</name>
</gene>
<keyword evidence="2" id="KW-0808">Transferase</keyword>
<dbReference type="InterPro" id="IPR051338">
    <property type="entry name" value="NodU/CmcH_Carbamoyltrnsfr"/>
</dbReference>
<accession>A0A449IG18</accession>
<sequence>MAGAKREGDIADEPYIHYAASMQALFEKLSLQMIDYYLGDILKETGKIAFAGGCALNVKLNQKIIARPEVKELFVQPASGDAGTAVGAAAYVSHARGVPVEKMEHVYLGLRTATKT</sequence>
<dbReference type="InterPro" id="IPR003696">
    <property type="entry name" value="Carbtransf_dom"/>
</dbReference>
<dbReference type="Proteomes" id="UP000330809">
    <property type="component" value="Unassembled WGS sequence"/>
</dbReference>
<dbReference type="AlphaFoldDB" id="A0A449IG18"/>
<protein>
    <submittedName>
        <fullName evidence="2">Carbamoyltransferase</fullName>
    </submittedName>
</protein>
<evidence type="ECO:0000313" key="2">
    <source>
        <dbReference type="EMBL" id="VFB18364.1"/>
    </source>
</evidence>
<dbReference type="GO" id="GO:0016740">
    <property type="term" value="F:transferase activity"/>
    <property type="evidence" value="ECO:0007669"/>
    <property type="project" value="UniProtKB-KW"/>
</dbReference>
<organism evidence="2 3">
    <name type="scientific">Pseudomonas fragi</name>
    <dbReference type="NCBI Taxonomy" id="296"/>
    <lineage>
        <taxon>Bacteria</taxon>
        <taxon>Pseudomonadati</taxon>
        <taxon>Pseudomonadota</taxon>
        <taxon>Gammaproteobacteria</taxon>
        <taxon>Pseudomonadales</taxon>
        <taxon>Pseudomonadaceae</taxon>
        <taxon>Pseudomonas</taxon>
    </lineage>
</organism>